<dbReference type="EMBL" id="BONJ01000010">
    <property type="protein sequence ID" value="GIG14290.1"/>
    <property type="molecule type" value="Genomic_DNA"/>
</dbReference>
<proteinExistence type="predicted"/>
<protein>
    <submittedName>
        <fullName evidence="1">Uncharacterized protein</fullName>
    </submittedName>
</protein>
<evidence type="ECO:0000313" key="1">
    <source>
        <dbReference type="EMBL" id="GIG14290.1"/>
    </source>
</evidence>
<accession>A0A8J3LGX7</accession>
<gene>
    <name evidence="1" type="ORF">Cme02nite_26220</name>
</gene>
<dbReference type="RefSeq" id="WP_166381561.1">
    <property type="nucleotide sequence ID" value="NZ_BAAATT010000001.1"/>
</dbReference>
<dbReference type="Proteomes" id="UP000660339">
    <property type="component" value="Unassembled WGS sequence"/>
</dbReference>
<sequence>MLAQATPTQNPLPIAPARRLHGYQLALLTLTVVAQLLVAGTTAVLYRHVQDLVGELPKTVVAPATLGGRPRTDGTTTDALIAQVMRGQPTWHGTAEVKAFYGNPEAGLLLHAVAGSFNWSAGELDYLFYDLRVGGIAVYDVAPVPAGPLGGQASCGQVSDGTTIVCAWADPESLGTIVWYGSSLDAARAEFIDLRGEVQVVKPMSEW</sequence>
<comment type="caution">
    <text evidence="1">The sequence shown here is derived from an EMBL/GenBank/DDBJ whole genome shotgun (WGS) entry which is preliminary data.</text>
</comment>
<keyword evidence="2" id="KW-1185">Reference proteome</keyword>
<dbReference type="AlphaFoldDB" id="A0A8J3LGX7"/>
<reference evidence="1" key="1">
    <citation type="submission" date="2021-01" db="EMBL/GenBank/DDBJ databases">
        <title>Whole genome shotgun sequence of Catellatospora methionotrophica NBRC 14553.</title>
        <authorList>
            <person name="Komaki H."/>
            <person name="Tamura T."/>
        </authorList>
    </citation>
    <scope>NUCLEOTIDE SEQUENCE</scope>
    <source>
        <strain evidence="1">NBRC 14553</strain>
    </source>
</reference>
<name>A0A8J3LGX7_9ACTN</name>
<organism evidence="1 2">
    <name type="scientific">Catellatospora methionotrophica</name>
    <dbReference type="NCBI Taxonomy" id="121620"/>
    <lineage>
        <taxon>Bacteria</taxon>
        <taxon>Bacillati</taxon>
        <taxon>Actinomycetota</taxon>
        <taxon>Actinomycetes</taxon>
        <taxon>Micromonosporales</taxon>
        <taxon>Micromonosporaceae</taxon>
        <taxon>Catellatospora</taxon>
    </lineage>
</organism>
<evidence type="ECO:0000313" key="2">
    <source>
        <dbReference type="Proteomes" id="UP000660339"/>
    </source>
</evidence>